<comment type="similarity">
    <text evidence="1">Belongs to the LysR transcriptional regulatory family.</text>
</comment>
<keyword evidence="3" id="KW-0238">DNA-binding</keyword>
<dbReference type="Pfam" id="PF00126">
    <property type="entry name" value="HTH_1"/>
    <property type="match status" value="1"/>
</dbReference>
<accession>A6VZK8</accession>
<dbReference type="SUPFAM" id="SSF53850">
    <property type="entry name" value="Periplasmic binding protein-like II"/>
    <property type="match status" value="1"/>
</dbReference>
<feature type="domain" description="HTH lysR-type" evidence="5">
    <location>
        <begin position="22"/>
        <end position="79"/>
    </location>
</feature>
<evidence type="ECO:0000256" key="4">
    <source>
        <dbReference type="ARBA" id="ARBA00023163"/>
    </source>
</evidence>
<proteinExistence type="inferred from homology"/>
<dbReference type="PROSITE" id="PS50931">
    <property type="entry name" value="HTH_LYSR"/>
    <property type="match status" value="1"/>
</dbReference>
<dbReference type="FunFam" id="1.10.10.10:FF:000001">
    <property type="entry name" value="LysR family transcriptional regulator"/>
    <property type="match status" value="1"/>
</dbReference>
<keyword evidence="2" id="KW-0805">Transcription regulation</keyword>
<gene>
    <name evidence="6" type="ordered locus">Mmwyl1_2976</name>
</gene>
<dbReference type="CDD" id="cd05466">
    <property type="entry name" value="PBP2_LTTR_substrate"/>
    <property type="match status" value="1"/>
</dbReference>
<dbReference type="Pfam" id="PF03466">
    <property type="entry name" value="LysR_substrate"/>
    <property type="match status" value="1"/>
</dbReference>
<dbReference type="PANTHER" id="PTHR30126">
    <property type="entry name" value="HTH-TYPE TRANSCRIPTIONAL REGULATOR"/>
    <property type="match status" value="1"/>
</dbReference>
<protein>
    <submittedName>
        <fullName evidence="6">Transcriptional regulator, LysR family</fullName>
    </submittedName>
</protein>
<dbReference type="InterPro" id="IPR036388">
    <property type="entry name" value="WH-like_DNA-bd_sf"/>
</dbReference>
<dbReference type="KEGG" id="mmw:Mmwyl1_2976"/>
<dbReference type="Gene3D" id="3.40.190.290">
    <property type="match status" value="1"/>
</dbReference>
<dbReference type="Gene3D" id="1.10.10.10">
    <property type="entry name" value="Winged helix-like DNA-binding domain superfamily/Winged helix DNA-binding domain"/>
    <property type="match status" value="1"/>
</dbReference>
<evidence type="ECO:0000256" key="3">
    <source>
        <dbReference type="ARBA" id="ARBA00023125"/>
    </source>
</evidence>
<dbReference type="GO" id="GO:0003700">
    <property type="term" value="F:DNA-binding transcription factor activity"/>
    <property type="evidence" value="ECO:0007669"/>
    <property type="project" value="InterPro"/>
</dbReference>
<dbReference type="EMBL" id="CP000749">
    <property type="protein sequence ID" value="ABR71887.1"/>
    <property type="molecule type" value="Genomic_DNA"/>
</dbReference>
<dbReference type="GO" id="GO:0000976">
    <property type="term" value="F:transcription cis-regulatory region binding"/>
    <property type="evidence" value="ECO:0007669"/>
    <property type="project" value="TreeGrafter"/>
</dbReference>
<dbReference type="InterPro" id="IPR000847">
    <property type="entry name" value="LysR_HTH_N"/>
</dbReference>
<dbReference type="STRING" id="400668.Mmwyl1_2976"/>
<dbReference type="InterPro" id="IPR005119">
    <property type="entry name" value="LysR_subst-bd"/>
</dbReference>
<organism evidence="6">
    <name type="scientific">Marinomonas sp. (strain MWYL1)</name>
    <dbReference type="NCBI Taxonomy" id="400668"/>
    <lineage>
        <taxon>Bacteria</taxon>
        <taxon>Pseudomonadati</taxon>
        <taxon>Pseudomonadota</taxon>
        <taxon>Gammaproteobacteria</taxon>
        <taxon>Oceanospirillales</taxon>
        <taxon>Oceanospirillaceae</taxon>
        <taxon>Marinomonas</taxon>
    </lineage>
</organism>
<reference evidence="6" key="1">
    <citation type="submission" date="2007-06" db="EMBL/GenBank/DDBJ databases">
        <title>Complete sequence of Marinomonas sp. MWYL1.</title>
        <authorList>
            <consortium name="US DOE Joint Genome Institute"/>
            <person name="Copeland A."/>
            <person name="Lucas S."/>
            <person name="Lapidus A."/>
            <person name="Barry K."/>
            <person name="Glavina del Rio T."/>
            <person name="Dalin E."/>
            <person name="Tice H."/>
            <person name="Pitluck S."/>
            <person name="Kiss H."/>
            <person name="Brettin T."/>
            <person name="Bruce D."/>
            <person name="Detter J.C."/>
            <person name="Han C."/>
            <person name="Schmutz J."/>
            <person name="Larimer F."/>
            <person name="Land M."/>
            <person name="Hauser L."/>
            <person name="Kyrpides N."/>
            <person name="Kim E."/>
            <person name="Johnston A.W.B."/>
            <person name="Todd J.D."/>
            <person name="Rogers R."/>
            <person name="Wexler M."/>
            <person name="Bond P.L."/>
            <person name="Li Y."/>
            <person name="Richardson P."/>
        </authorList>
    </citation>
    <scope>NUCLEOTIDE SEQUENCE [LARGE SCALE GENOMIC DNA]</scope>
    <source>
        <strain evidence="6">MWYL1</strain>
    </source>
</reference>
<dbReference type="PRINTS" id="PR00039">
    <property type="entry name" value="HTHLYSR"/>
</dbReference>
<evidence type="ECO:0000256" key="2">
    <source>
        <dbReference type="ARBA" id="ARBA00023015"/>
    </source>
</evidence>
<dbReference type="SUPFAM" id="SSF46785">
    <property type="entry name" value="Winged helix' DNA-binding domain"/>
    <property type="match status" value="1"/>
</dbReference>
<evidence type="ECO:0000259" key="5">
    <source>
        <dbReference type="PROSITE" id="PS50931"/>
    </source>
</evidence>
<dbReference type="AlphaFoldDB" id="A6VZK8"/>
<dbReference type="eggNOG" id="COG0583">
    <property type="taxonomic scope" value="Bacteria"/>
</dbReference>
<dbReference type="PANTHER" id="PTHR30126:SF91">
    <property type="entry name" value="LYSR FAMILY TRANSCRIPTIONAL REGULATOR"/>
    <property type="match status" value="1"/>
</dbReference>
<dbReference type="HOGENOM" id="CLU_039613_35_0_6"/>
<evidence type="ECO:0000313" key="6">
    <source>
        <dbReference type="EMBL" id="ABR71887.1"/>
    </source>
</evidence>
<evidence type="ECO:0000256" key="1">
    <source>
        <dbReference type="ARBA" id="ARBA00009437"/>
    </source>
</evidence>
<dbReference type="InterPro" id="IPR036390">
    <property type="entry name" value="WH_DNA-bd_sf"/>
</dbReference>
<keyword evidence="4" id="KW-0804">Transcription</keyword>
<name>A6VZK8_MARMS</name>
<sequence length="313" mass="35270">MDGLGNILYRESNHFMSKEMNWTLDQLLAFVTAAELGSFSAAARQLQKAQSRISSAISNLELDLGFELFDRSSKFPVLTPLGKEMLPEARAVLNQCLRLDSRALSAANKEPISLRIALDEALPLETIHSIFSQVGDLFPNTHLVITNGSQDDIAIAIANQRADIGFMISNSALPPKLISQSLGYFKKILIVGKKHPLAQEDQLSLSQLQQYRQFVLCNRSGENRENALSPDHWDLDSYYLICELVTQNQGWAIVPEHIAKASWFYEQIKIAKSDFLTNQLIEVGIVKRLDSPNNKLTDWITEQMRHLMDNRSI</sequence>